<dbReference type="Proteomes" id="UP000887043">
    <property type="component" value="Unassembled WGS sequence"/>
</dbReference>
<feature type="transmembrane region" description="Helical" evidence="1">
    <location>
        <begin position="228"/>
        <end position="247"/>
    </location>
</feature>
<feature type="transmembrane region" description="Helical" evidence="1">
    <location>
        <begin position="194"/>
        <end position="216"/>
    </location>
</feature>
<dbReference type="EMBL" id="BPTR01000001">
    <property type="protein sequence ID" value="GJG27647.1"/>
    <property type="molecule type" value="Genomic_DNA"/>
</dbReference>
<dbReference type="InterPro" id="IPR045726">
    <property type="entry name" value="DUF6080"/>
</dbReference>
<comment type="caution">
    <text evidence="2">The sequence shown here is derived from an EMBL/GenBank/DDBJ whole genome shotgun (WGS) entry which is preliminary data.</text>
</comment>
<dbReference type="AlphaFoldDB" id="A0AA37HXM1"/>
<organism evidence="2 3">
    <name type="scientific">Segatella bryantii</name>
    <name type="common">Prevotella bryantii</name>
    <dbReference type="NCBI Taxonomy" id="77095"/>
    <lineage>
        <taxon>Bacteria</taxon>
        <taxon>Pseudomonadati</taxon>
        <taxon>Bacteroidota</taxon>
        <taxon>Bacteroidia</taxon>
        <taxon>Bacteroidales</taxon>
        <taxon>Prevotellaceae</taxon>
        <taxon>Segatella</taxon>
    </lineage>
</organism>
<feature type="transmembrane region" description="Helical" evidence="1">
    <location>
        <begin position="106"/>
        <end position="125"/>
    </location>
</feature>
<keyword evidence="1" id="KW-0812">Transmembrane</keyword>
<feature type="transmembrane region" description="Helical" evidence="1">
    <location>
        <begin position="372"/>
        <end position="391"/>
    </location>
</feature>
<evidence type="ECO:0000256" key="1">
    <source>
        <dbReference type="SAM" id="Phobius"/>
    </source>
</evidence>
<feature type="transmembrane region" description="Helical" evidence="1">
    <location>
        <begin position="423"/>
        <end position="443"/>
    </location>
</feature>
<evidence type="ECO:0008006" key="4">
    <source>
        <dbReference type="Google" id="ProtNLM"/>
    </source>
</evidence>
<reference evidence="2" key="1">
    <citation type="submission" date="2021-08" db="EMBL/GenBank/DDBJ databases">
        <title>Prevotella lacticifex sp. nov., isolated from rumen of cow.</title>
        <authorList>
            <person name="Shinkai T."/>
            <person name="Ikeyama N."/>
            <person name="Kumagai M."/>
            <person name="Ohmori H."/>
            <person name="Sakamoto M."/>
            <person name="Ohkuma M."/>
            <person name="Mitsumori M."/>
        </authorList>
    </citation>
    <scope>NUCLEOTIDE SEQUENCE</scope>
    <source>
        <strain evidence="2">DSM 11371</strain>
    </source>
</reference>
<feature type="transmembrane region" description="Helical" evidence="1">
    <location>
        <begin position="163"/>
        <end position="182"/>
    </location>
</feature>
<dbReference type="RefSeq" id="WP_006281308.1">
    <property type="nucleotide sequence ID" value="NZ_BPTR01000001.1"/>
</dbReference>
<evidence type="ECO:0000313" key="3">
    <source>
        <dbReference type="Proteomes" id="UP000887043"/>
    </source>
</evidence>
<gene>
    <name evidence="2" type="ORF">PRRU23_13470</name>
</gene>
<feature type="transmembrane region" description="Helical" evidence="1">
    <location>
        <begin position="12"/>
        <end position="31"/>
    </location>
</feature>
<dbReference type="Pfam" id="PF19558">
    <property type="entry name" value="DUF6080"/>
    <property type="match status" value="1"/>
</dbReference>
<protein>
    <recommendedName>
        <fullName evidence="4">GtrA family protein</fullName>
    </recommendedName>
</protein>
<keyword evidence="1" id="KW-1133">Transmembrane helix</keyword>
<accession>A0AA37HXM1</accession>
<proteinExistence type="predicted"/>
<sequence length="478" mass="56176">MKSFFSIFKIKLEERSIACVMLVYLLFWHILFINKYVDQFITVHSNYHRLFVSKFHVSGFDPLTYAVVSDWWTEYNIYRHPLLAFFMYLPYQLNQGVIALTGHNGVQFIVGAILLFCAFYAFLFLYRILRELLGLQYLDAILLSVFLYSMAYIMIASVVPDHFIMSMFMLLLTLYVAGVKMVSGKPFTKWQTIILFFVTGGISLNNGIKVFLANFFVNGKKFWKPTNLVFAIMLPAICLWIGSRLEWNYYEKPRFLHRQEMKAIKVKKERTKLLKAFRDTTHIKDTLVQKQAFEHLLAEQQEKKNERKNKKAMFAHQGKPIAHGEFSQWTDITTPRGKSLVENFFGEAIQLHQDHLLEDVLSRRPVIVEYKWVGNYCVEICIFLLFIMGILCAFRERYFWLAFSFFAMDVFIHVVLGFGINEVYIMSPHYLIILPIAIGYLFKRLSGKVLIMIRLLVLTLTIFLLLYNGILFNSYLLR</sequence>
<evidence type="ECO:0000313" key="2">
    <source>
        <dbReference type="EMBL" id="GJG27647.1"/>
    </source>
</evidence>
<feature type="transmembrane region" description="Helical" evidence="1">
    <location>
        <begin position="137"/>
        <end position="157"/>
    </location>
</feature>
<feature type="transmembrane region" description="Helical" evidence="1">
    <location>
        <begin position="449"/>
        <end position="472"/>
    </location>
</feature>
<name>A0AA37HXM1_SEGBR</name>
<keyword evidence="1" id="KW-0472">Membrane</keyword>
<feature type="transmembrane region" description="Helical" evidence="1">
    <location>
        <begin position="397"/>
        <end position="416"/>
    </location>
</feature>